<dbReference type="GO" id="GO:0003677">
    <property type="term" value="F:DNA binding"/>
    <property type="evidence" value="ECO:0007669"/>
    <property type="project" value="UniProtKB-KW"/>
</dbReference>
<dbReference type="RefSeq" id="XP_001325384.1">
    <property type="nucleotide sequence ID" value="XM_001325349.1"/>
</dbReference>
<dbReference type="SUPFAM" id="SSF46785">
    <property type="entry name" value="Winged helix' DNA-binding domain"/>
    <property type="match status" value="1"/>
</dbReference>
<keyword evidence="4" id="KW-1185">Reference proteome</keyword>
<evidence type="ECO:0000313" key="3">
    <source>
        <dbReference type="EMBL" id="EAY13161.1"/>
    </source>
</evidence>
<keyword evidence="1" id="KW-0805">Transcription regulation</keyword>
<keyword evidence="1" id="KW-0804">Transcription</keyword>
<dbReference type="VEuPathDB" id="TrichDB:TVAG_444450"/>
<dbReference type="InterPro" id="IPR036388">
    <property type="entry name" value="WH-like_DNA-bd_sf"/>
</dbReference>
<gene>
    <name evidence="3" type="ORF">TVAG_444450</name>
</gene>
<protein>
    <recommendedName>
        <fullName evidence="2">E2F/DP family winged-helix DNA-binding domain-containing protein</fullName>
    </recommendedName>
</protein>
<sequence length="101" mass="11965">MNYFYYQPVQMVPMIQPQYTAPTTTDNFRTSIIYFVETLDREPKQNYTITQLCTRFGFQRRRFYDVVNVLESAGCCQKTNVDCFVWLGLNNVKNHLQSLSN</sequence>
<proteinExistence type="inferred from homology"/>
<dbReference type="SMART" id="SM01372">
    <property type="entry name" value="E2F_TDP"/>
    <property type="match status" value="1"/>
</dbReference>
<comment type="subcellular location">
    <subcellularLocation>
        <location evidence="1">Nucleus</location>
    </subcellularLocation>
</comment>
<dbReference type="Gene3D" id="1.10.10.10">
    <property type="entry name" value="Winged helix-like DNA-binding domain superfamily/Winged helix DNA-binding domain"/>
    <property type="match status" value="1"/>
</dbReference>
<dbReference type="InParanoid" id="A2E2I6"/>
<feature type="domain" description="E2F/DP family winged-helix DNA-binding" evidence="2">
    <location>
        <begin position="23"/>
        <end position="88"/>
    </location>
</feature>
<dbReference type="Pfam" id="PF02319">
    <property type="entry name" value="WHD_E2F_TDP"/>
    <property type="match status" value="1"/>
</dbReference>
<accession>A2E2I6</accession>
<dbReference type="FunFam" id="1.10.10.10:FF:000517">
    <property type="entry name" value="Uncharacterized protein"/>
    <property type="match status" value="1"/>
</dbReference>
<dbReference type="OrthoDB" id="5318at2759"/>
<dbReference type="SMR" id="A2E2I6"/>
<dbReference type="GO" id="GO:0005667">
    <property type="term" value="C:transcription regulator complex"/>
    <property type="evidence" value="ECO:0007669"/>
    <property type="project" value="InterPro"/>
</dbReference>
<comment type="similarity">
    <text evidence="1">Belongs to the E2F/DP family.</text>
</comment>
<dbReference type="KEGG" id="tva:4771135"/>
<evidence type="ECO:0000259" key="2">
    <source>
        <dbReference type="SMART" id="SM01372"/>
    </source>
</evidence>
<dbReference type="GO" id="GO:0006355">
    <property type="term" value="P:regulation of DNA-templated transcription"/>
    <property type="evidence" value="ECO:0007669"/>
    <property type="project" value="InterPro"/>
</dbReference>
<name>A2E2I6_TRIV3</name>
<keyword evidence="1" id="KW-0539">Nucleus</keyword>
<dbReference type="Proteomes" id="UP000001542">
    <property type="component" value="Unassembled WGS sequence"/>
</dbReference>
<dbReference type="VEuPathDB" id="TrichDB:TVAGG3_0306240"/>
<evidence type="ECO:0000313" key="4">
    <source>
        <dbReference type="Proteomes" id="UP000001542"/>
    </source>
</evidence>
<reference evidence="3" key="2">
    <citation type="journal article" date="2007" name="Science">
        <title>Draft genome sequence of the sexually transmitted pathogen Trichomonas vaginalis.</title>
        <authorList>
            <person name="Carlton J.M."/>
            <person name="Hirt R.P."/>
            <person name="Silva J.C."/>
            <person name="Delcher A.L."/>
            <person name="Schatz M."/>
            <person name="Zhao Q."/>
            <person name="Wortman J.R."/>
            <person name="Bidwell S.L."/>
            <person name="Alsmark U.C.M."/>
            <person name="Besteiro S."/>
            <person name="Sicheritz-Ponten T."/>
            <person name="Noel C.J."/>
            <person name="Dacks J.B."/>
            <person name="Foster P.G."/>
            <person name="Simillion C."/>
            <person name="Van de Peer Y."/>
            <person name="Miranda-Saavedra D."/>
            <person name="Barton G.J."/>
            <person name="Westrop G.D."/>
            <person name="Mueller S."/>
            <person name="Dessi D."/>
            <person name="Fiori P.L."/>
            <person name="Ren Q."/>
            <person name="Paulsen I."/>
            <person name="Zhang H."/>
            <person name="Bastida-Corcuera F.D."/>
            <person name="Simoes-Barbosa A."/>
            <person name="Brown M.T."/>
            <person name="Hayes R.D."/>
            <person name="Mukherjee M."/>
            <person name="Okumura C.Y."/>
            <person name="Schneider R."/>
            <person name="Smith A.J."/>
            <person name="Vanacova S."/>
            <person name="Villalvazo M."/>
            <person name="Haas B.J."/>
            <person name="Pertea M."/>
            <person name="Feldblyum T.V."/>
            <person name="Utterback T.R."/>
            <person name="Shu C.L."/>
            <person name="Osoegawa K."/>
            <person name="de Jong P.J."/>
            <person name="Hrdy I."/>
            <person name="Horvathova L."/>
            <person name="Zubacova Z."/>
            <person name="Dolezal P."/>
            <person name="Malik S.B."/>
            <person name="Logsdon J.M. Jr."/>
            <person name="Henze K."/>
            <person name="Gupta A."/>
            <person name="Wang C.C."/>
            <person name="Dunne R.L."/>
            <person name="Upcroft J.A."/>
            <person name="Upcroft P."/>
            <person name="White O."/>
            <person name="Salzberg S.L."/>
            <person name="Tang P."/>
            <person name="Chiu C.-H."/>
            <person name="Lee Y.-S."/>
            <person name="Embley T.M."/>
            <person name="Coombs G.H."/>
            <person name="Mottram J.C."/>
            <person name="Tachezy J."/>
            <person name="Fraser-Liggett C.M."/>
            <person name="Johnson P.J."/>
        </authorList>
    </citation>
    <scope>NUCLEOTIDE SEQUENCE [LARGE SCALE GENOMIC DNA]</scope>
    <source>
        <strain evidence="3">G3</strain>
    </source>
</reference>
<evidence type="ECO:0000256" key="1">
    <source>
        <dbReference type="RuleBase" id="RU003796"/>
    </source>
</evidence>
<keyword evidence="1" id="KW-0238">DNA-binding</keyword>
<dbReference type="AlphaFoldDB" id="A2E2I6"/>
<dbReference type="InterPro" id="IPR036390">
    <property type="entry name" value="WH_DNA-bd_sf"/>
</dbReference>
<dbReference type="EMBL" id="DS113290">
    <property type="protein sequence ID" value="EAY13161.1"/>
    <property type="molecule type" value="Genomic_DNA"/>
</dbReference>
<dbReference type="InterPro" id="IPR003316">
    <property type="entry name" value="E2F_WHTH_DNA-bd_dom"/>
</dbReference>
<organism evidence="3 4">
    <name type="scientific">Trichomonas vaginalis (strain ATCC PRA-98 / G3)</name>
    <dbReference type="NCBI Taxonomy" id="412133"/>
    <lineage>
        <taxon>Eukaryota</taxon>
        <taxon>Metamonada</taxon>
        <taxon>Parabasalia</taxon>
        <taxon>Trichomonadida</taxon>
        <taxon>Trichomonadidae</taxon>
        <taxon>Trichomonas</taxon>
    </lineage>
</organism>
<dbReference type="GO" id="GO:0005634">
    <property type="term" value="C:nucleus"/>
    <property type="evidence" value="ECO:0007669"/>
    <property type="project" value="UniProtKB-SubCell"/>
</dbReference>
<reference evidence="3" key="1">
    <citation type="submission" date="2006-10" db="EMBL/GenBank/DDBJ databases">
        <authorList>
            <person name="Amadeo P."/>
            <person name="Zhao Q."/>
            <person name="Wortman J."/>
            <person name="Fraser-Liggett C."/>
            <person name="Carlton J."/>
        </authorList>
    </citation>
    <scope>NUCLEOTIDE SEQUENCE</scope>
    <source>
        <strain evidence="3">G3</strain>
    </source>
</reference>